<dbReference type="EMBL" id="CAJRGZ010000023">
    <property type="protein sequence ID" value="CAG5179029.1"/>
    <property type="molecule type" value="Genomic_DNA"/>
</dbReference>
<organism evidence="1 2">
    <name type="scientific">Alternaria atra</name>
    <dbReference type="NCBI Taxonomy" id="119953"/>
    <lineage>
        <taxon>Eukaryota</taxon>
        <taxon>Fungi</taxon>
        <taxon>Dikarya</taxon>
        <taxon>Ascomycota</taxon>
        <taxon>Pezizomycotina</taxon>
        <taxon>Dothideomycetes</taxon>
        <taxon>Pleosporomycetidae</taxon>
        <taxon>Pleosporales</taxon>
        <taxon>Pleosporineae</taxon>
        <taxon>Pleosporaceae</taxon>
        <taxon>Alternaria</taxon>
        <taxon>Alternaria sect. Ulocladioides</taxon>
    </lineage>
</organism>
<dbReference type="GeneID" id="67021168"/>
<gene>
    <name evidence="1" type="ORF">ALTATR162_LOCUS8997</name>
</gene>
<reference evidence="1" key="1">
    <citation type="submission" date="2021-05" db="EMBL/GenBank/DDBJ databases">
        <authorList>
            <person name="Stam R."/>
        </authorList>
    </citation>
    <scope>NUCLEOTIDE SEQUENCE</scope>
    <source>
        <strain evidence="1">CS162</strain>
    </source>
</reference>
<name>A0A8J2I8M3_9PLEO</name>
<protein>
    <submittedName>
        <fullName evidence="1">Uncharacterized protein</fullName>
    </submittedName>
</protein>
<dbReference type="Proteomes" id="UP000676310">
    <property type="component" value="Unassembled WGS sequence"/>
</dbReference>
<keyword evidence="2" id="KW-1185">Reference proteome</keyword>
<accession>A0A8J2I8M3</accession>
<evidence type="ECO:0000313" key="2">
    <source>
        <dbReference type="Proteomes" id="UP000676310"/>
    </source>
</evidence>
<proteinExistence type="predicted"/>
<dbReference type="AlphaFoldDB" id="A0A8J2I8M3"/>
<evidence type="ECO:0000313" key="1">
    <source>
        <dbReference type="EMBL" id="CAG5179029.1"/>
    </source>
</evidence>
<dbReference type="RefSeq" id="XP_043172565.1">
    <property type="nucleotide sequence ID" value="XM_043316630.1"/>
</dbReference>
<comment type="caution">
    <text evidence="1">The sequence shown here is derived from an EMBL/GenBank/DDBJ whole genome shotgun (WGS) entry which is preliminary data.</text>
</comment>
<sequence length="110" mass="12133">MDESFKERHREILEGARAAMAPEPRDKALWADIEKLNNDEQVPGDWTLEARLTIQAAQARRAAVAAAVTIEETVNNFSKRASIEGSRSAHQAISSGDGLGREAECRYIPL</sequence>